<feature type="compositionally biased region" description="Low complexity" evidence="1">
    <location>
        <begin position="72"/>
        <end position="84"/>
    </location>
</feature>
<organism evidence="2">
    <name type="scientific">Micrurus lemniscatus lemniscatus</name>
    <dbReference type="NCBI Taxonomy" id="129467"/>
    <lineage>
        <taxon>Eukaryota</taxon>
        <taxon>Metazoa</taxon>
        <taxon>Chordata</taxon>
        <taxon>Craniata</taxon>
        <taxon>Vertebrata</taxon>
        <taxon>Euteleostomi</taxon>
        <taxon>Lepidosauria</taxon>
        <taxon>Squamata</taxon>
        <taxon>Bifurcata</taxon>
        <taxon>Unidentata</taxon>
        <taxon>Episquamata</taxon>
        <taxon>Toxicofera</taxon>
        <taxon>Serpentes</taxon>
        <taxon>Colubroidea</taxon>
        <taxon>Elapidae</taxon>
        <taxon>Elapinae</taxon>
        <taxon>Micrurus</taxon>
    </lineage>
</organism>
<proteinExistence type="predicted"/>
<evidence type="ECO:0000313" key="2">
    <source>
        <dbReference type="EMBL" id="LAA81202.1"/>
    </source>
</evidence>
<sequence length="136" mass="14369">MPWAPRPSVWWSPSSASPGTCLCQQRAACPASRPALSGSCEKPRAAPSPLLVLGKDPRSPSWQDEVARPELGRPAAGLGRPRGPWRGGAGFPRVRRHRPGHRCQPEELQGRPEEVRGAGTALPRAGGGGQGFAEAV</sequence>
<feature type="region of interest" description="Disordered" evidence="1">
    <location>
        <begin position="33"/>
        <end position="136"/>
    </location>
</feature>
<name>A0A2D4IAG4_MICLE</name>
<dbReference type="AlphaFoldDB" id="A0A2D4IAG4"/>
<dbReference type="EMBL" id="IACK01083307">
    <property type="protein sequence ID" value="LAA81202.1"/>
    <property type="molecule type" value="Transcribed_RNA"/>
</dbReference>
<feature type="compositionally biased region" description="Gly residues" evidence="1">
    <location>
        <begin position="125"/>
        <end position="136"/>
    </location>
</feature>
<evidence type="ECO:0000256" key="1">
    <source>
        <dbReference type="SAM" id="MobiDB-lite"/>
    </source>
</evidence>
<protein>
    <submittedName>
        <fullName evidence="2">Uncharacterized protein</fullName>
    </submittedName>
</protein>
<accession>A0A2D4IAG4</accession>
<reference evidence="2" key="1">
    <citation type="submission" date="2017-07" db="EMBL/GenBank/DDBJ databases">
        <authorList>
            <person name="Mikheyev A."/>
            <person name="Grau M."/>
        </authorList>
    </citation>
    <scope>NUCLEOTIDE SEQUENCE</scope>
    <source>
        <tissue evidence="2">Venom_gland</tissue>
    </source>
</reference>
<reference evidence="2" key="2">
    <citation type="submission" date="2017-11" db="EMBL/GenBank/DDBJ databases">
        <title>Coralsnake Venomics: Analyses of Venom Gland Transcriptomes and Proteomes of Six Brazilian Taxa.</title>
        <authorList>
            <person name="Aird S.D."/>
            <person name="Jorge da Silva N."/>
            <person name="Qiu L."/>
            <person name="Villar-Briones A."/>
            <person name="Aparecida-Saddi V."/>
            <person name="Campos-Telles M.P."/>
            <person name="Grau M."/>
            <person name="Mikheyev A.S."/>
        </authorList>
    </citation>
    <scope>NUCLEOTIDE SEQUENCE</scope>
    <source>
        <tissue evidence="2">Venom_gland</tissue>
    </source>
</reference>
<feature type="compositionally biased region" description="Basic and acidic residues" evidence="1">
    <location>
        <begin position="103"/>
        <end position="116"/>
    </location>
</feature>